<dbReference type="Gene3D" id="3.40.50.12780">
    <property type="entry name" value="N-terminal domain of ligase-like"/>
    <property type="match status" value="1"/>
</dbReference>
<dbReference type="InterPro" id="IPR020845">
    <property type="entry name" value="AMP-binding_CS"/>
</dbReference>
<comment type="caution">
    <text evidence="7">The sequence shown here is derived from an EMBL/GenBank/DDBJ whole genome shotgun (WGS) entry which is preliminary data.</text>
</comment>
<dbReference type="OrthoDB" id="4471305at2"/>
<evidence type="ECO:0000256" key="1">
    <source>
        <dbReference type="ARBA" id="ARBA00006432"/>
    </source>
</evidence>
<dbReference type="GO" id="GO:0004321">
    <property type="term" value="F:fatty-acyl-CoA synthase activity"/>
    <property type="evidence" value="ECO:0007669"/>
    <property type="project" value="TreeGrafter"/>
</dbReference>
<dbReference type="Pfam" id="PF13193">
    <property type="entry name" value="AMP-binding_C"/>
    <property type="match status" value="1"/>
</dbReference>
<dbReference type="EMBL" id="SADE01000001">
    <property type="protein sequence ID" value="RVU37888.1"/>
    <property type="molecule type" value="Genomic_DNA"/>
</dbReference>
<evidence type="ECO:0000259" key="5">
    <source>
        <dbReference type="Pfam" id="PF00501"/>
    </source>
</evidence>
<dbReference type="Proteomes" id="UP000287447">
    <property type="component" value="Unassembled WGS sequence"/>
</dbReference>
<dbReference type="Pfam" id="PF00501">
    <property type="entry name" value="AMP-binding"/>
    <property type="match status" value="1"/>
</dbReference>
<dbReference type="SUPFAM" id="SSF56801">
    <property type="entry name" value="Acetyl-CoA synthetase-like"/>
    <property type="match status" value="1"/>
</dbReference>
<keyword evidence="3" id="KW-0547">Nucleotide-binding</keyword>
<keyword evidence="4" id="KW-0067">ATP-binding</keyword>
<accession>A0A437QTR2</accession>
<dbReference type="Gene3D" id="3.30.300.30">
    <property type="match status" value="1"/>
</dbReference>
<gene>
    <name evidence="7" type="ORF">EOI86_00870</name>
</gene>
<evidence type="ECO:0000259" key="6">
    <source>
        <dbReference type="Pfam" id="PF13193"/>
    </source>
</evidence>
<organism evidence="7 8">
    <name type="scientific">Hwanghaeella grinnelliae</name>
    <dbReference type="NCBI Taxonomy" id="2500179"/>
    <lineage>
        <taxon>Bacteria</taxon>
        <taxon>Pseudomonadati</taxon>
        <taxon>Pseudomonadota</taxon>
        <taxon>Alphaproteobacteria</taxon>
        <taxon>Rhodospirillales</taxon>
        <taxon>Rhodospirillaceae</taxon>
        <taxon>Hwanghaeella</taxon>
    </lineage>
</organism>
<dbReference type="InterPro" id="IPR049515">
    <property type="entry name" value="MACS_put"/>
</dbReference>
<dbReference type="GO" id="GO:0016405">
    <property type="term" value="F:CoA-ligase activity"/>
    <property type="evidence" value="ECO:0007669"/>
    <property type="project" value="UniProtKB-ARBA"/>
</dbReference>
<dbReference type="InterPro" id="IPR051087">
    <property type="entry name" value="Mitochondrial_ACSM"/>
</dbReference>
<comment type="similarity">
    <text evidence="1">Belongs to the ATP-dependent AMP-binding enzyme family.</text>
</comment>
<evidence type="ECO:0000256" key="3">
    <source>
        <dbReference type="ARBA" id="ARBA00022741"/>
    </source>
</evidence>
<dbReference type="PANTHER" id="PTHR43605:SF10">
    <property type="entry name" value="ACYL-COA SYNTHETASE MEDIUM CHAIN FAMILY MEMBER 3"/>
    <property type="match status" value="1"/>
</dbReference>
<dbReference type="InterPro" id="IPR025110">
    <property type="entry name" value="AMP-bd_C"/>
</dbReference>
<dbReference type="InterPro" id="IPR045851">
    <property type="entry name" value="AMP-bd_C_sf"/>
</dbReference>
<sequence length="535" mass="57846">MLTPADTYSQLCRDFTWPIPDRYNIGVDVCDKHPSAKPALIHKRDGQDTQVYTFGDLKRLSNKLANVLIASGLTRGDRIGILLPQAPETAVAHIAAYKAGLIATPLFTLFGEDALEYRLGACGAAALVTDQASLPKIAAIRDRLPSLKLILCIDGPADGATDYHTVMEKASDAFAPVDTAADDPALIIFTSGTTGPPKGALHAHRVLLGHLPGVEYPHGFFPQPGDLYWTPADWAWIGGLIDVLLPSLHHGIPVLTYRAAKFDPEETYALIAEHGVRNMFLPPTALKLMRQVPLTAAGKAMNVRSVASGGESLGANLLDWGRSTFGVTINEFYGQTECNLVVGNNADLDPIRPGSMGKPIPGHRVAIIDDEGNALPAGETGNIAVHRPDPVMFLEYWNNPDATREKFIGDWLLTGDTGSQDEDGYIWYGGRNDDVITSAGYRIGPGEVEDCLLKHDAVALAAVVGVPDPVRTEAVKAFIVLREGAKPSDALATEIQSFVKRQLAAHEYPRLIEFIDELPMTTTGKIMRRELRARG</sequence>
<dbReference type="FunFam" id="3.40.50.12780:FF:000063">
    <property type="entry name" value="Acetyl-coenzyme A synthetase"/>
    <property type="match status" value="1"/>
</dbReference>
<feature type="domain" description="AMP-binding enzyme C-terminal" evidence="6">
    <location>
        <begin position="447"/>
        <end position="525"/>
    </location>
</feature>
<reference evidence="8" key="1">
    <citation type="submission" date="2019-01" db="EMBL/GenBank/DDBJ databases">
        <title>Gri0909 isolated from a small marine red alga.</title>
        <authorList>
            <person name="Kim J."/>
            <person name="Jeong S.E."/>
            <person name="Jeon C.O."/>
        </authorList>
    </citation>
    <scope>NUCLEOTIDE SEQUENCE [LARGE SCALE GENOMIC DNA]</scope>
    <source>
        <strain evidence="8">Gri0909</strain>
    </source>
</reference>
<dbReference type="GO" id="GO:0006637">
    <property type="term" value="P:acyl-CoA metabolic process"/>
    <property type="evidence" value="ECO:0007669"/>
    <property type="project" value="TreeGrafter"/>
</dbReference>
<dbReference type="InterPro" id="IPR000873">
    <property type="entry name" value="AMP-dep_synth/lig_dom"/>
</dbReference>
<dbReference type="RefSeq" id="WP_127763261.1">
    <property type="nucleotide sequence ID" value="NZ_SADE01000001.1"/>
</dbReference>
<dbReference type="CDD" id="cd05971">
    <property type="entry name" value="MACS_like_3"/>
    <property type="match status" value="1"/>
</dbReference>
<evidence type="ECO:0000256" key="2">
    <source>
        <dbReference type="ARBA" id="ARBA00022598"/>
    </source>
</evidence>
<dbReference type="GO" id="GO:0015645">
    <property type="term" value="F:fatty acid ligase activity"/>
    <property type="evidence" value="ECO:0007669"/>
    <property type="project" value="TreeGrafter"/>
</dbReference>
<dbReference type="PROSITE" id="PS00455">
    <property type="entry name" value="AMP_BINDING"/>
    <property type="match status" value="1"/>
</dbReference>
<keyword evidence="8" id="KW-1185">Reference proteome</keyword>
<dbReference type="AlphaFoldDB" id="A0A437QTR2"/>
<name>A0A437QTR2_9PROT</name>
<dbReference type="PANTHER" id="PTHR43605">
    <property type="entry name" value="ACYL-COENZYME A SYNTHETASE"/>
    <property type="match status" value="1"/>
</dbReference>
<evidence type="ECO:0000313" key="7">
    <source>
        <dbReference type="EMBL" id="RVU37888.1"/>
    </source>
</evidence>
<proteinExistence type="inferred from homology"/>
<dbReference type="FunFam" id="3.30.300.30:FF:000005">
    <property type="entry name" value="Acyl-coenzyme A synthetase ACSM5, mitochondrial"/>
    <property type="match status" value="1"/>
</dbReference>
<dbReference type="GO" id="GO:0005524">
    <property type="term" value="F:ATP binding"/>
    <property type="evidence" value="ECO:0007669"/>
    <property type="project" value="UniProtKB-KW"/>
</dbReference>
<dbReference type="GO" id="GO:0006633">
    <property type="term" value="P:fatty acid biosynthetic process"/>
    <property type="evidence" value="ECO:0007669"/>
    <property type="project" value="TreeGrafter"/>
</dbReference>
<keyword evidence="2" id="KW-0436">Ligase</keyword>
<dbReference type="InterPro" id="IPR042099">
    <property type="entry name" value="ANL_N_sf"/>
</dbReference>
<protein>
    <submittedName>
        <fullName evidence="7">AMP-dependent synthetase</fullName>
    </submittedName>
</protein>
<feature type="domain" description="AMP-dependent synthetase/ligase" evidence="5">
    <location>
        <begin position="30"/>
        <end position="397"/>
    </location>
</feature>
<evidence type="ECO:0000256" key="4">
    <source>
        <dbReference type="ARBA" id="ARBA00022840"/>
    </source>
</evidence>
<evidence type="ECO:0000313" key="8">
    <source>
        <dbReference type="Proteomes" id="UP000287447"/>
    </source>
</evidence>